<feature type="domain" description="Pepco" evidence="2">
    <location>
        <begin position="7"/>
        <end position="113"/>
    </location>
</feature>
<organism evidence="3 4">
    <name type="scientific">Limnofasciculus baicalensis BBK-W-15</name>
    <dbReference type="NCBI Taxonomy" id="2699891"/>
    <lineage>
        <taxon>Bacteria</taxon>
        <taxon>Bacillati</taxon>
        <taxon>Cyanobacteriota</taxon>
        <taxon>Cyanophyceae</taxon>
        <taxon>Coleofasciculales</taxon>
        <taxon>Coleofasciculaceae</taxon>
        <taxon>Limnofasciculus</taxon>
        <taxon>Limnofasciculus baicalensis</taxon>
    </lineage>
</organism>
<evidence type="ECO:0000313" key="3">
    <source>
        <dbReference type="EMBL" id="MCP2730381.1"/>
    </source>
</evidence>
<feature type="region of interest" description="Disordered" evidence="1">
    <location>
        <begin position="12"/>
        <end position="42"/>
    </location>
</feature>
<accession>A0AAE3KP01</accession>
<dbReference type="EMBL" id="JAMZMM010000194">
    <property type="protein sequence ID" value="MCP2730381.1"/>
    <property type="molecule type" value="Genomic_DNA"/>
</dbReference>
<proteinExistence type="predicted"/>
<evidence type="ECO:0000313" key="4">
    <source>
        <dbReference type="Proteomes" id="UP001204953"/>
    </source>
</evidence>
<gene>
    <name evidence="3" type="ORF">NJ959_18280</name>
</gene>
<name>A0AAE3KP01_9CYAN</name>
<sequence>MTDTNTLWIITDETPDGARDGTKDIGTTLKSKTPPTSKNKRVPIPFNQLKKEMTDFLQVVEDLFTEAENRQSGMVLDEVELSVKINGEGQVSLLGIGGGKLAEEGGILLRFKRKDSGQNP</sequence>
<dbReference type="AlphaFoldDB" id="A0AAE3KP01"/>
<comment type="caution">
    <text evidence="3">The sequence shown here is derived from an EMBL/GenBank/DDBJ whole genome shotgun (WGS) entry which is preliminary data.</text>
</comment>
<keyword evidence="4" id="KW-1185">Reference proteome</keyword>
<dbReference type="RefSeq" id="WP_254013141.1">
    <property type="nucleotide sequence ID" value="NZ_JAMZMM010000194.1"/>
</dbReference>
<dbReference type="InterPro" id="IPR056947">
    <property type="entry name" value="Pepco_dom"/>
</dbReference>
<dbReference type="Proteomes" id="UP001204953">
    <property type="component" value="Unassembled WGS sequence"/>
</dbReference>
<evidence type="ECO:0000256" key="1">
    <source>
        <dbReference type="SAM" id="MobiDB-lite"/>
    </source>
</evidence>
<evidence type="ECO:0000259" key="2">
    <source>
        <dbReference type="Pfam" id="PF24393"/>
    </source>
</evidence>
<reference evidence="3" key="1">
    <citation type="submission" date="2022-06" db="EMBL/GenBank/DDBJ databases">
        <title>New cyanobacteria of genus Symplocastrum in benthos of Lake Baikal.</title>
        <authorList>
            <person name="Sorokovikova E."/>
            <person name="Tikhonova I."/>
            <person name="Krasnopeev A."/>
            <person name="Evseev P."/>
            <person name="Gladkikh A."/>
            <person name="Belykh O."/>
        </authorList>
    </citation>
    <scope>NUCLEOTIDE SEQUENCE</scope>
    <source>
        <strain evidence="3">BBK-W-15</strain>
    </source>
</reference>
<feature type="compositionally biased region" description="Low complexity" evidence="1">
    <location>
        <begin position="27"/>
        <end position="37"/>
    </location>
</feature>
<dbReference type="Pfam" id="PF24393">
    <property type="entry name" value="Pepco"/>
    <property type="match status" value="1"/>
</dbReference>
<protein>
    <recommendedName>
        <fullName evidence="2">Pepco domain-containing protein</fullName>
    </recommendedName>
</protein>